<dbReference type="HOGENOM" id="CLU_2991757_0_0_11"/>
<dbReference type="Proteomes" id="UP000006742">
    <property type="component" value="Chromosome"/>
</dbReference>
<dbReference type="AlphaFoldDB" id="D6ZK65"/>
<evidence type="ECO:0000313" key="2">
    <source>
        <dbReference type="Proteomes" id="UP000006742"/>
    </source>
</evidence>
<protein>
    <submittedName>
        <fullName evidence="1">Uncharacterized protein</fullName>
    </submittedName>
</protein>
<name>D6ZK65_MOBCV</name>
<evidence type="ECO:0000313" key="1">
    <source>
        <dbReference type="EMBL" id="ADI67114.1"/>
    </source>
</evidence>
<proteinExistence type="predicted"/>
<dbReference type="STRING" id="548479.HMPREF0573_10795"/>
<accession>D6ZK65</accession>
<dbReference type="EMBL" id="CP001992">
    <property type="protein sequence ID" value="ADI67114.1"/>
    <property type="molecule type" value="Genomic_DNA"/>
</dbReference>
<gene>
    <name evidence="1" type="ordered locus">HMPREF0573_10795</name>
</gene>
<organism evidence="1 2">
    <name type="scientific">Mobiluncus curtisii (strain ATCC 43063 / DSM 2711 / V125)</name>
    <name type="common">Falcivibrio vaginalis</name>
    <dbReference type="NCBI Taxonomy" id="548479"/>
    <lineage>
        <taxon>Bacteria</taxon>
        <taxon>Bacillati</taxon>
        <taxon>Actinomycetota</taxon>
        <taxon>Actinomycetes</taxon>
        <taxon>Actinomycetales</taxon>
        <taxon>Actinomycetaceae</taxon>
        <taxon>Mobiluncus</taxon>
    </lineage>
</organism>
<keyword evidence="2" id="KW-1185">Reference proteome</keyword>
<sequence length="57" mass="6293">MPLRRGVFRDTRLGFHKVGGSGFLTAADFCRVDSFFLAFYLVLLSGRVMSACVAADF</sequence>
<reference evidence="2" key="1">
    <citation type="submission" date="2010-03" db="EMBL/GenBank/DDBJ databases">
        <title>Complete sequence of Mobiluncus curtisii ATCC 43063.</title>
        <authorList>
            <person name="Muzny D."/>
            <person name="Qin X."/>
            <person name="Deng J."/>
            <person name="Jiang H."/>
            <person name="Liu Y."/>
            <person name="Qu J."/>
            <person name="Song X.-Z."/>
            <person name="Zhang L."/>
            <person name="Thornton R."/>
            <person name="Coyle M."/>
            <person name="Francisco L."/>
            <person name="Jackson L."/>
            <person name="Javaid M."/>
            <person name="Korchina V."/>
            <person name="Kovar C."/>
            <person name="Mata R."/>
            <person name="Mathew T."/>
            <person name="Ngo R."/>
            <person name="Nguyen L."/>
            <person name="Nguyen N."/>
            <person name="Okwuonu G."/>
            <person name="Ongeri F."/>
            <person name="Pham C."/>
            <person name="Simmons D."/>
            <person name="Wilczek-Boney K."/>
            <person name="Hale W."/>
            <person name="Jakkamsetti A."/>
            <person name="Pham P."/>
            <person name="Ruth R."/>
            <person name="San Lucas F."/>
            <person name="Warren J."/>
            <person name="Zhang J."/>
            <person name="Zhao Z."/>
            <person name="Zhou C."/>
            <person name="Zhu D."/>
            <person name="Lee S."/>
            <person name="Bess C."/>
            <person name="Blankenburg K."/>
            <person name="Forbes L."/>
            <person name="Fu Q."/>
            <person name="Gubbala S."/>
            <person name="Hirani K."/>
            <person name="Jayaseelan J.C."/>
            <person name="Lara F."/>
            <person name="Munidasa M."/>
            <person name="Palculict T."/>
            <person name="Patil S."/>
            <person name="Pu L.-L."/>
            <person name="Saada N."/>
            <person name="Tang L."/>
            <person name="Weissenberger G."/>
            <person name="Zhu Y."/>
            <person name="Hemphill L."/>
            <person name="Shang Y."/>
            <person name="Youmans B."/>
            <person name="Ayvaz T."/>
            <person name="Ross M."/>
            <person name="Santibanez J."/>
            <person name="Aqrawi P."/>
            <person name="Gross S."/>
            <person name="Joshi V."/>
            <person name="Fowler G."/>
            <person name="Nazareth L."/>
            <person name="Reid J."/>
            <person name="Worley K."/>
            <person name="Petrosino J."/>
            <person name="Highlander S."/>
            <person name="Gibbs R."/>
            <person name="Gibbs R."/>
        </authorList>
    </citation>
    <scope>NUCLEOTIDE SEQUENCE [LARGE SCALE GENOMIC DNA]</scope>
    <source>
        <strain evidence="2">ATCC 43063 / DSM 2711 / V125</strain>
    </source>
</reference>
<dbReference type="KEGG" id="mcu:HMPREF0573_10795"/>